<dbReference type="Gene3D" id="3.40.50.1220">
    <property type="entry name" value="TPP-binding domain"/>
    <property type="match status" value="1"/>
</dbReference>
<evidence type="ECO:0000313" key="3">
    <source>
        <dbReference type="EMBL" id="AKB65962.1"/>
    </source>
</evidence>
<organism evidence="3 4">
    <name type="scientific">Methanosarcina mazei S-6</name>
    <dbReference type="NCBI Taxonomy" id="213585"/>
    <lineage>
        <taxon>Archaea</taxon>
        <taxon>Methanobacteriati</taxon>
        <taxon>Methanobacteriota</taxon>
        <taxon>Stenosarchaea group</taxon>
        <taxon>Methanomicrobia</taxon>
        <taxon>Methanosarcinales</taxon>
        <taxon>Methanosarcinaceae</taxon>
        <taxon>Methanosarcina</taxon>
    </lineage>
</organism>
<dbReference type="InterPro" id="IPR029035">
    <property type="entry name" value="DHS-like_NAD/FAD-binding_dom"/>
</dbReference>
<evidence type="ECO:0000256" key="1">
    <source>
        <dbReference type="SAM" id="Coils"/>
    </source>
</evidence>
<dbReference type="Gene3D" id="3.40.50.300">
    <property type="entry name" value="P-loop containing nucleotide triphosphate hydrolases"/>
    <property type="match status" value="1"/>
</dbReference>
<sequence>MSDSIRALASSMVSRKISGADPYILFLGAGASISSGCSSMMQIVDCVLEQHAKSEFEKWENEIEKATKENKKFGELLGNEIGKEKRTRFFEIWGTLDHETQYSILRPHLWDDKKPSEGYENLAKLVKKGYIKKILSTNLENLLEKALNNVGCYQPDDFVVVVNGKDRHEELVEQLNSSRSSLKITKLHGSLESPKSYAFKQDEISDFAKKIKPDLSRLINQSLIIVGYSGQDRDVDLLFEDEGKEIHFVNPSKPEAESRISQILAVRGKGKIIDGNDGKFDTFFEKLLKYVELEEERSNASDSEPSIEGFLRNIGFGKELENPRSRYKNLTSLYVKPTEYNEICSKLEKDHVIFIIGEPHLGKTYTAIHLLWEYYQKGYETLHIRHDNLVTRLHENEGNLTNLLLSLLSSKDGNPVIIHFDDPFGETMERRTDEFAKGLNDFLLLSKKYEHLRIIVTTRLNIFREALAEQDCQNIEGLEKDLRVHTSYKSEVLVDILHRYTQFYKPLWSTDEKIVRELDEKLPKMLPAPHNIEFFVRTSERLTSLEEIFQHVDKSKEMIKALGEWMASLSDHEQIFLTWVEIQSTSNILFTNDSASKINLEDAYRETLAFLYKRRYIFSIPPSSFSVDKDKFDMILLESREKDSDVSKFDFVHPSYHEAFWYAIKEESRLLYWWRVLKENLAGILDDLDNKLDRVQLRIIENYGTVNRDLDKLLLISAESEDVDEKVIALKHMMERIEVFGESYSFSSCMEAVISAQDPKHRMVLVNLLPKNFSTLPPGIIDKSMLLLVDPEKEVRNRYWEIYSDRIEIIDKLETNPEFKLGRLVKKIQLIELLNRHLNNKSIEIKVINRFLQITLPEFKIVFKNNLELGYDLTQYAYSSGGILRRSLSNTQKENIKYIEEYIITNLHDDRFLQKRSARLVVNALERARMNKTRATMKK</sequence>
<feature type="coiled-coil region" evidence="1">
    <location>
        <begin position="49"/>
        <end position="76"/>
    </location>
</feature>
<proteinExistence type="predicted"/>
<dbReference type="Proteomes" id="UP000033097">
    <property type="component" value="Chromosome"/>
</dbReference>
<dbReference type="RefSeq" id="WP_080503047.1">
    <property type="nucleotide sequence ID" value="NZ_CP009512.1"/>
</dbReference>
<dbReference type="InterPro" id="IPR027417">
    <property type="entry name" value="P-loop_NTPase"/>
</dbReference>
<keyword evidence="1" id="KW-0175">Coiled coil</keyword>
<dbReference type="Pfam" id="PF13289">
    <property type="entry name" value="SIR2_2"/>
    <property type="match status" value="1"/>
</dbReference>
<dbReference type="HOGENOM" id="CLU_313680_0_0_2"/>
<dbReference type="SUPFAM" id="SSF52467">
    <property type="entry name" value="DHS-like NAD/FAD-binding domain"/>
    <property type="match status" value="1"/>
</dbReference>
<evidence type="ECO:0000259" key="2">
    <source>
        <dbReference type="Pfam" id="PF20720"/>
    </source>
</evidence>
<feature type="domain" description="Novel STAND NTPase 3" evidence="2">
    <location>
        <begin position="334"/>
        <end position="501"/>
    </location>
</feature>
<dbReference type="AlphaFoldDB" id="A0A0E3RLS7"/>
<protein>
    <recommendedName>
        <fullName evidence="2">Novel STAND NTPase 3 domain-containing protein</fullName>
    </recommendedName>
</protein>
<dbReference type="KEGG" id="mmj:MSMAS_2766"/>
<accession>A0A0E3RLS7</accession>
<dbReference type="SUPFAM" id="SSF52540">
    <property type="entry name" value="P-loop containing nucleoside triphosphate hydrolases"/>
    <property type="match status" value="1"/>
</dbReference>
<gene>
    <name evidence="3" type="ORF">MSMAS_2766</name>
</gene>
<dbReference type="EMBL" id="CP009512">
    <property type="protein sequence ID" value="AKB65962.1"/>
    <property type="molecule type" value="Genomic_DNA"/>
</dbReference>
<dbReference type="InterPro" id="IPR049050">
    <property type="entry name" value="nSTAND3"/>
</dbReference>
<reference evidence="3 4" key="1">
    <citation type="submission" date="2014-07" db="EMBL/GenBank/DDBJ databases">
        <title>Methanogenic archaea and the global carbon cycle.</title>
        <authorList>
            <person name="Henriksen J.R."/>
            <person name="Luke J."/>
            <person name="Reinhart S."/>
            <person name="Benedict M.N."/>
            <person name="Youngblut N.D."/>
            <person name="Metcalf M.E."/>
            <person name="Whitaker R.J."/>
            <person name="Metcalf W.W."/>
        </authorList>
    </citation>
    <scope>NUCLEOTIDE SEQUENCE [LARGE SCALE GENOMIC DNA]</scope>
    <source>
        <strain evidence="3 4">S-6</strain>
    </source>
</reference>
<name>A0A0E3RLS7_METMZ</name>
<dbReference type="Pfam" id="PF20720">
    <property type="entry name" value="nSTAND3"/>
    <property type="match status" value="1"/>
</dbReference>
<dbReference type="STRING" id="213585.MSMAS_2766"/>
<dbReference type="GeneID" id="24840517"/>
<dbReference type="PATRIC" id="fig|213585.10.peg.3483"/>
<evidence type="ECO:0000313" key="4">
    <source>
        <dbReference type="Proteomes" id="UP000033097"/>
    </source>
</evidence>